<name>A0A2T3ASG0_AMORE</name>
<accession>A0A2T3ASG0</accession>
<dbReference type="InterPro" id="IPR021838">
    <property type="entry name" value="DUF3431"/>
</dbReference>
<feature type="transmembrane region" description="Helical" evidence="1">
    <location>
        <begin position="87"/>
        <end position="106"/>
    </location>
</feature>
<organism evidence="2 3">
    <name type="scientific">Amorphotheca resinae ATCC 22711</name>
    <dbReference type="NCBI Taxonomy" id="857342"/>
    <lineage>
        <taxon>Eukaryota</taxon>
        <taxon>Fungi</taxon>
        <taxon>Dikarya</taxon>
        <taxon>Ascomycota</taxon>
        <taxon>Pezizomycotina</taxon>
        <taxon>Leotiomycetes</taxon>
        <taxon>Helotiales</taxon>
        <taxon>Amorphothecaceae</taxon>
        <taxon>Amorphotheca</taxon>
    </lineage>
</organism>
<feature type="transmembrane region" description="Helical" evidence="1">
    <location>
        <begin position="27"/>
        <end position="51"/>
    </location>
</feature>
<dbReference type="RefSeq" id="XP_024717595.1">
    <property type="nucleotide sequence ID" value="XM_024868420.1"/>
</dbReference>
<keyword evidence="1" id="KW-1133">Transmembrane helix</keyword>
<dbReference type="OrthoDB" id="28755at2759"/>
<dbReference type="InParanoid" id="A0A2T3ASG0"/>
<reference evidence="2 3" key="1">
    <citation type="journal article" date="2018" name="New Phytol.">
        <title>Comparative genomics and transcriptomics depict ericoid mycorrhizal fungi as versatile saprotrophs and plant mutualists.</title>
        <authorList>
            <person name="Martino E."/>
            <person name="Morin E."/>
            <person name="Grelet G.A."/>
            <person name="Kuo A."/>
            <person name="Kohler A."/>
            <person name="Daghino S."/>
            <person name="Barry K.W."/>
            <person name="Cichocki N."/>
            <person name="Clum A."/>
            <person name="Dockter R.B."/>
            <person name="Hainaut M."/>
            <person name="Kuo R.C."/>
            <person name="LaButti K."/>
            <person name="Lindahl B.D."/>
            <person name="Lindquist E.A."/>
            <person name="Lipzen A."/>
            <person name="Khouja H.R."/>
            <person name="Magnuson J."/>
            <person name="Murat C."/>
            <person name="Ohm R.A."/>
            <person name="Singer S.W."/>
            <person name="Spatafora J.W."/>
            <person name="Wang M."/>
            <person name="Veneault-Fourrey C."/>
            <person name="Henrissat B."/>
            <person name="Grigoriev I.V."/>
            <person name="Martin F.M."/>
            <person name="Perotto S."/>
        </authorList>
    </citation>
    <scope>NUCLEOTIDE SEQUENCE [LARGE SCALE GENOMIC DNA]</scope>
    <source>
        <strain evidence="2 3">ATCC 22711</strain>
    </source>
</reference>
<evidence type="ECO:0000256" key="1">
    <source>
        <dbReference type="SAM" id="Phobius"/>
    </source>
</evidence>
<dbReference type="Pfam" id="PF11913">
    <property type="entry name" value="DUF3431"/>
    <property type="match status" value="1"/>
</dbReference>
<keyword evidence="3" id="KW-1185">Reference proteome</keyword>
<dbReference type="STRING" id="857342.A0A2T3ASG0"/>
<dbReference type="AlphaFoldDB" id="A0A2T3ASG0"/>
<dbReference type="EMBL" id="KZ679017">
    <property type="protein sequence ID" value="PSS09297.1"/>
    <property type="molecule type" value="Genomic_DNA"/>
</dbReference>
<keyword evidence="1" id="KW-0812">Transmembrane</keyword>
<evidence type="ECO:0000313" key="2">
    <source>
        <dbReference type="EMBL" id="PSS09297.1"/>
    </source>
</evidence>
<evidence type="ECO:0000313" key="3">
    <source>
        <dbReference type="Proteomes" id="UP000241818"/>
    </source>
</evidence>
<dbReference type="PANTHER" id="PTHR37490">
    <property type="entry name" value="EXPRESSED PROTEIN"/>
    <property type="match status" value="1"/>
</dbReference>
<dbReference type="Proteomes" id="UP000241818">
    <property type="component" value="Unassembled WGS sequence"/>
</dbReference>
<sequence length="393" mass="43798">MSAEYVPRCRSSPELATQFLASLSSNLILLLLSVYLFPVVLSGVQVTAYLVSVLAQARLSQTATPTASSNQQTSAWLLFTRKPTKSLTFWIFPALLVVFGSILYSVSDNTIGSIQAPFPSALDHTYDSTNNSRFDIVISMYTESPESVKTMIESLKTTSFLQTITPNVIVYTKDPHANLELLKSSTGADTIYQLENLGREGGTYLHHIVSKWDNLAEQTLFIQAHAHNIRELLPRINDYLVAGTGMLSLGFTGVTCDCNSCTDRWGWEDKWEVIPRLYEKIYDKTCDDNTQVLMSYKGQFVASGRRIRGISKAIYEDLLAAIASRDGWSHDAHYVIGPDSGDNPYFGFTVERIWGLLMQCTDLRVAYRCPSLLSGMGRAGKVEDCQCLDDVRE</sequence>
<dbReference type="PANTHER" id="PTHR37490:SF1">
    <property type="entry name" value="GLYCOSYLTRANSFERASE 2-LIKE DOMAIN-CONTAINING PROTEIN"/>
    <property type="match status" value="1"/>
</dbReference>
<dbReference type="GeneID" id="36576501"/>
<protein>
    <submittedName>
        <fullName evidence="2">Uncharacterized protein</fullName>
    </submittedName>
</protein>
<gene>
    <name evidence="2" type="ORF">M430DRAFT_53819</name>
</gene>
<keyword evidence="1" id="KW-0472">Membrane</keyword>
<proteinExistence type="predicted"/>